<comment type="cofactor">
    <cofactor evidence="1 14">
        <name>heme</name>
        <dbReference type="ChEBI" id="CHEBI:30413"/>
    </cofactor>
</comment>
<dbReference type="Gene3D" id="1.10.630.10">
    <property type="entry name" value="Cytochrome P450"/>
    <property type="match status" value="2"/>
</dbReference>
<dbReference type="OMA" id="NEEWRTI"/>
<evidence type="ECO:0000256" key="3">
    <source>
        <dbReference type="ARBA" id="ARBA00005179"/>
    </source>
</evidence>
<accession>D8PZH7</accession>
<evidence type="ECO:0008006" key="17">
    <source>
        <dbReference type="Google" id="ProtNLM"/>
    </source>
</evidence>
<dbReference type="InterPro" id="IPR036396">
    <property type="entry name" value="Cyt_P450_sf"/>
</dbReference>
<keyword evidence="11" id="KW-0503">Monooxygenase</keyword>
<evidence type="ECO:0000256" key="10">
    <source>
        <dbReference type="ARBA" id="ARBA00023004"/>
    </source>
</evidence>
<dbReference type="PRINTS" id="PR00463">
    <property type="entry name" value="EP450I"/>
</dbReference>
<dbReference type="KEGG" id="scm:SCHCO_02491624"/>
<organism evidence="16">
    <name type="scientific">Schizophyllum commune (strain H4-8 / FGSC 9210)</name>
    <name type="common">Split gill fungus</name>
    <dbReference type="NCBI Taxonomy" id="578458"/>
    <lineage>
        <taxon>Eukaryota</taxon>
        <taxon>Fungi</taxon>
        <taxon>Dikarya</taxon>
        <taxon>Basidiomycota</taxon>
        <taxon>Agaricomycotina</taxon>
        <taxon>Agaricomycetes</taxon>
        <taxon>Agaricomycetidae</taxon>
        <taxon>Agaricales</taxon>
        <taxon>Schizophyllaceae</taxon>
        <taxon>Schizophyllum</taxon>
    </lineage>
</organism>
<dbReference type="SUPFAM" id="SSF48264">
    <property type="entry name" value="Cytochrome P450"/>
    <property type="match status" value="2"/>
</dbReference>
<dbReference type="InParanoid" id="D8PZH7"/>
<dbReference type="GO" id="GO:0005506">
    <property type="term" value="F:iron ion binding"/>
    <property type="evidence" value="ECO:0007669"/>
    <property type="project" value="InterPro"/>
</dbReference>
<dbReference type="VEuPathDB" id="FungiDB:SCHCODRAFT_02491624"/>
<dbReference type="GO" id="GO:0016020">
    <property type="term" value="C:membrane"/>
    <property type="evidence" value="ECO:0007669"/>
    <property type="project" value="UniProtKB-SubCell"/>
</dbReference>
<keyword evidence="7 14" id="KW-0479">Metal-binding</keyword>
<dbReference type="InterPro" id="IPR017972">
    <property type="entry name" value="Cyt_P450_CS"/>
</dbReference>
<evidence type="ECO:0000256" key="6">
    <source>
        <dbReference type="ARBA" id="ARBA00022692"/>
    </source>
</evidence>
<keyword evidence="9" id="KW-0560">Oxidoreductase</keyword>
<dbReference type="CDD" id="cd11065">
    <property type="entry name" value="CYP64-like"/>
    <property type="match status" value="1"/>
</dbReference>
<dbReference type="RefSeq" id="XP_003034343.1">
    <property type="nucleotide sequence ID" value="XM_003034297.1"/>
</dbReference>
<dbReference type="AlphaFoldDB" id="D8PZH7"/>
<dbReference type="Proteomes" id="UP000007431">
    <property type="component" value="Unassembled WGS sequence"/>
</dbReference>
<protein>
    <recommendedName>
        <fullName evidence="17">Cytochrome P450</fullName>
    </recommendedName>
</protein>
<evidence type="ECO:0000256" key="4">
    <source>
        <dbReference type="ARBA" id="ARBA00010617"/>
    </source>
</evidence>
<dbReference type="eggNOG" id="KOG0156">
    <property type="taxonomic scope" value="Eukaryota"/>
</dbReference>
<dbReference type="Pfam" id="PF00067">
    <property type="entry name" value="p450"/>
    <property type="match status" value="3"/>
</dbReference>
<evidence type="ECO:0000256" key="1">
    <source>
        <dbReference type="ARBA" id="ARBA00001971"/>
    </source>
</evidence>
<dbReference type="EMBL" id="GL377304">
    <property type="protein sequence ID" value="EFI99440.1"/>
    <property type="molecule type" value="Genomic_DNA"/>
</dbReference>
<evidence type="ECO:0000256" key="8">
    <source>
        <dbReference type="ARBA" id="ARBA00022989"/>
    </source>
</evidence>
<evidence type="ECO:0000256" key="13">
    <source>
        <dbReference type="ARBA" id="ARBA00023180"/>
    </source>
</evidence>
<dbReference type="InterPro" id="IPR002401">
    <property type="entry name" value="Cyt_P450_E_grp-I"/>
</dbReference>
<sequence>MITTSNFLVVAAATVVVWLALRSRRERTGKRGGLPPGPPTFPILGNLLQIPRSRAHLRFAQWAKECGSDVITVKFGPQVAIVLSSARAIKEVLDKQSSSTSDRPSVFINTVVTHDNDVVFARYIRPYPRSESAQLLYEFATAPKAFYHHIERYAASTVLSIAYGKRSVRYNSALLGEFNRDLHRWMALMDPGNHPPIDMLPFLQKLPEFMASWKTEAREVRELQRGLFMRLLEECEERVAKGEETPFYMADILKCKESLGLDREQIAYLGGDLFAAGTDTTATTLHVFVWLMVKYPEVQKKAQEEIDRVVGRLPVQEDAKDLPYLQAVIKELHRLCVILPMAVPHAASENVEVSCLSTTVVMMGADQVQYNGYIIPKGALLLQNTYAAYRDEDAFDEPNTFRPERFLLTPHGTKPGLEGQMIAAMRLLWTFSFDLAKDESGTTIPLDTSRWKTAFVEGPLAYECSIVPRYAERIEDIERAFKVDAAPTLKAFEYRLDESDEDWLRQWAKKYSSDIITVMMGPQHLFVLSSAEAVKEILDRQSGLTADRPLLYVNEYIAGDNGIVFAHYTDKWRRVRKAEHLLLSISTVRKYIPIQEAESTQLLYNIATTPKDFYHHLERYAGSSVLSITYGRRSVRHNSSVTQALLSNIQRFDALVGPVLNLFLDAFPSSRDLPECISPWKREAREVRRQRRELYKKLLDECEERMAAEEDATFYMADVLKSKDALGLEREQLAFLGGDLFGAGMDSTSTILQTLVWIMVTRPEIQEKAQQEIDRVVNDLPSYEDAETLPYVQALIKEIHRHHVLAPLNVPHATTGDVEYKGYILPKGSVIVGNLYAIYHDEEIFDEPHVFKPERFLLTPYGTKPSVDDSAFRSTLMFGAGRRICPGMHLASNTIMIATMRLLWAFSFEPAKDASGADVPLDRSHWKTTFVEGPLPFECSIRPRSEERAKAIEKAFKVDATPTLQAFEYGLDARDEEWLKQARGGD</sequence>
<comment type="subcellular location">
    <subcellularLocation>
        <location evidence="2">Membrane</location>
        <topology evidence="2">Single-pass membrane protein</topology>
    </subcellularLocation>
</comment>
<keyword evidence="13" id="KW-0325">Glycoprotein</keyword>
<dbReference type="PANTHER" id="PTHR46300">
    <property type="entry name" value="P450, PUTATIVE (EUROFUNG)-RELATED-RELATED"/>
    <property type="match status" value="1"/>
</dbReference>
<keyword evidence="6" id="KW-0812">Transmembrane</keyword>
<dbReference type="GO" id="GO:0016705">
    <property type="term" value="F:oxidoreductase activity, acting on paired donors, with incorporation or reduction of molecular oxygen"/>
    <property type="evidence" value="ECO:0007669"/>
    <property type="project" value="InterPro"/>
</dbReference>
<evidence type="ECO:0000256" key="11">
    <source>
        <dbReference type="ARBA" id="ARBA00023033"/>
    </source>
</evidence>
<evidence type="ECO:0000256" key="7">
    <source>
        <dbReference type="ARBA" id="ARBA00022723"/>
    </source>
</evidence>
<dbReference type="PANTHER" id="PTHR46300:SF2">
    <property type="entry name" value="CYTOCHROME P450 MONOOXYGENASE ALNH-RELATED"/>
    <property type="match status" value="1"/>
</dbReference>
<dbReference type="GeneID" id="9586331"/>
<dbReference type="PRINTS" id="PR00385">
    <property type="entry name" value="P450"/>
</dbReference>
<comment type="pathway">
    <text evidence="3">Secondary metabolite biosynthesis.</text>
</comment>
<keyword evidence="8" id="KW-1133">Transmembrane helix</keyword>
<feature type="binding site" description="axial binding residue" evidence="14">
    <location>
        <position position="885"/>
    </location>
    <ligand>
        <name>heme</name>
        <dbReference type="ChEBI" id="CHEBI:30413"/>
    </ligand>
    <ligandPart>
        <name>Fe</name>
        <dbReference type="ChEBI" id="CHEBI:18248"/>
    </ligandPart>
</feature>
<dbReference type="InterPro" id="IPR001128">
    <property type="entry name" value="Cyt_P450"/>
</dbReference>
<keyword evidence="5 14" id="KW-0349">Heme</keyword>
<dbReference type="GO" id="GO:0020037">
    <property type="term" value="F:heme binding"/>
    <property type="evidence" value="ECO:0007669"/>
    <property type="project" value="InterPro"/>
</dbReference>
<proteinExistence type="inferred from homology"/>
<dbReference type="InterPro" id="IPR050364">
    <property type="entry name" value="Cytochrome_P450_fung"/>
</dbReference>
<name>D8PZH7_SCHCM</name>
<dbReference type="OrthoDB" id="2927658at2759"/>
<comment type="similarity">
    <text evidence="4">Belongs to the cytochrome P450 family.</text>
</comment>
<dbReference type="HOGENOM" id="CLU_302501_0_0_1"/>
<dbReference type="PROSITE" id="PS00086">
    <property type="entry name" value="CYTOCHROME_P450"/>
    <property type="match status" value="1"/>
</dbReference>
<dbReference type="GO" id="GO:0004497">
    <property type="term" value="F:monooxygenase activity"/>
    <property type="evidence" value="ECO:0007669"/>
    <property type="project" value="UniProtKB-KW"/>
</dbReference>
<reference evidence="15 16" key="1">
    <citation type="journal article" date="2010" name="Nat. Biotechnol.">
        <title>Genome sequence of the model mushroom Schizophyllum commune.</title>
        <authorList>
            <person name="Ohm R.A."/>
            <person name="de Jong J.F."/>
            <person name="Lugones L.G."/>
            <person name="Aerts A."/>
            <person name="Kothe E."/>
            <person name="Stajich J.E."/>
            <person name="de Vries R.P."/>
            <person name="Record E."/>
            <person name="Levasseur A."/>
            <person name="Baker S.E."/>
            <person name="Bartholomew K.A."/>
            <person name="Coutinho P.M."/>
            <person name="Erdmann S."/>
            <person name="Fowler T.J."/>
            <person name="Gathman A.C."/>
            <person name="Lombard V."/>
            <person name="Henrissat B."/>
            <person name="Knabe N."/>
            <person name="Kuees U."/>
            <person name="Lilly W.W."/>
            <person name="Lindquist E."/>
            <person name="Lucas S."/>
            <person name="Magnuson J.K."/>
            <person name="Piumi F."/>
            <person name="Raudaskoski M."/>
            <person name="Salamov A."/>
            <person name="Schmutz J."/>
            <person name="Schwarze F.W.M.R."/>
            <person name="vanKuyk P.A."/>
            <person name="Horton J.S."/>
            <person name="Grigoriev I.V."/>
            <person name="Woesten H.A.B."/>
        </authorList>
    </citation>
    <scope>NUCLEOTIDE SEQUENCE [LARGE SCALE GENOMIC DNA]</scope>
    <source>
        <strain evidence="16">H4-8 / FGSC 9210</strain>
    </source>
</reference>
<evidence type="ECO:0000313" key="16">
    <source>
        <dbReference type="Proteomes" id="UP000007431"/>
    </source>
</evidence>
<evidence type="ECO:0000313" key="15">
    <source>
        <dbReference type="EMBL" id="EFI99440.1"/>
    </source>
</evidence>
<evidence type="ECO:0000256" key="2">
    <source>
        <dbReference type="ARBA" id="ARBA00004167"/>
    </source>
</evidence>
<evidence type="ECO:0000256" key="14">
    <source>
        <dbReference type="PIRSR" id="PIRSR602401-1"/>
    </source>
</evidence>
<gene>
    <name evidence="15" type="ORF">SCHCODRAFT_233327</name>
</gene>
<keyword evidence="12" id="KW-0472">Membrane</keyword>
<keyword evidence="10 14" id="KW-0408">Iron</keyword>
<keyword evidence="16" id="KW-1185">Reference proteome</keyword>
<evidence type="ECO:0000256" key="5">
    <source>
        <dbReference type="ARBA" id="ARBA00022617"/>
    </source>
</evidence>
<evidence type="ECO:0000256" key="12">
    <source>
        <dbReference type="ARBA" id="ARBA00023136"/>
    </source>
</evidence>
<evidence type="ECO:0000256" key="9">
    <source>
        <dbReference type="ARBA" id="ARBA00023002"/>
    </source>
</evidence>